<feature type="domain" description="F-box associated beta-propeller type 3" evidence="1">
    <location>
        <begin position="87"/>
        <end position="259"/>
    </location>
</feature>
<proteinExistence type="predicted"/>
<dbReference type="PANTHER" id="PTHR35546:SF16">
    <property type="entry name" value="F-BOX ASSOCIATED UBIQUITINATION EFFECTOR FAMILY PROTEIN-RELATED"/>
    <property type="match status" value="1"/>
</dbReference>
<evidence type="ECO:0000259" key="1">
    <source>
        <dbReference type="Pfam" id="PF08268"/>
    </source>
</evidence>
<dbReference type="InterPro" id="IPR017451">
    <property type="entry name" value="F-box-assoc_interact_dom"/>
</dbReference>
<gene>
    <name evidence="2" type="ORF">CASFOL_036854</name>
</gene>
<dbReference type="InterPro" id="IPR013187">
    <property type="entry name" value="F-box-assoc_dom_typ3"/>
</dbReference>
<comment type="caution">
    <text evidence="2">The sequence shown here is derived from an EMBL/GenBank/DDBJ whole genome shotgun (WGS) entry which is preliminary data.</text>
</comment>
<sequence>MGFESFDHEQKLCSDDIFEILTRTSSLKTLDMCKCVSKNWNQLVHESTFMPLYCNRTKNMSGYFIQATIRSKNISVFVDRPEKDEKIEKQRAYRYYVCKPATRQWQTLPNPKLRYHTLSVAIFVVGSTPLRFKIVRLSKDQRVVKDYSMMKCEIFDSKAWRWRETKSPHLPCGEMITSSHPVVCAGSIHWLTNDENVLVFHEANESFEKFPLPLSVALDKSKQLVSYQGKLGLTCLRGRDGVMKIWTVEDYNTYRWGDEKSMSVSGLESHCKPCYAAGFYNEGIALFKMANEAVFYRLGDGSVTKVGLGMDMIGKCEFFQFRSDLEPVDLRGGRG</sequence>
<dbReference type="Pfam" id="PF08268">
    <property type="entry name" value="FBA_3"/>
    <property type="match status" value="1"/>
</dbReference>
<keyword evidence="3" id="KW-1185">Reference proteome</keyword>
<accession>A0ABD3BQ83</accession>
<organism evidence="2 3">
    <name type="scientific">Castilleja foliolosa</name>
    <dbReference type="NCBI Taxonomy" id="1961234"/>
    <lineage>
        <taxon>Eukaryota</taxon>
        <taxon>Viridiplantae</taxon>
        <taxon>Streptophyta</taxon>
        <taxon>Embryophyta</taxon>
        <taxon>Tracheophyta</taxon>
        <taxon>Spermatophyta</taxon>
        <taxon>Magnoliopsida</taxon>
        <taxon>eudicotyledons</taxon>
        <taxon>Gunneridae</taxon>
        <taxon>Pentapetalae</taxon>
        <taxon>asterids</taxon>
        <taxon>lamiids</taxon>
        <taxon>Lamiales</taxon>
        <taxon>Orobanchaceae</taxon>
        <taxon>Pedicularideae</taxon>
        <taxon>Castillejinae</taxon>
        <taxon>Castilleja</taxon>
    </lineage>
</organism>
<dbReference type="EMBL" id="JAVIJP010000069">
    <property type="protein sequence ID" value="KAL3619284.1"/>
    <property type="molecule type" value="Genomic_DNA"/>
</dbReference>
<dbReference type="InterPro" id="IPR055290">
    <property type="entry name" value="At3g26010-like"/>
</dbReference>
<evidence type="ECO:0000313" key="2">
    <source>
        <dbReference type="EMBL" id="KAL3619284.1"/>
    </source>
</evidence>
<evidence type="ECO:0000313" key="3">
    <source>
        <dbReference type="Proteomes" id="UP001632038"/>
    </source>
</evidence>
<dbReference type="PANTHER" id="PTHR35546">
    <property type="entry name" value="F-BOX PROTEIN INTERACTION DOMAIN PROTEIN-RELATED"/>
    <property type="match status" value="1"/>
</dbReference>
<dbReference type="Proteomes" id="UP001632038">
    <property type="component" value="Unassembled WGS sequence"/>
</dbReference>
<reference evidence="3" key="1">
    <citation type="journal article" date="2024" name="IScience">
        <title>Strigolactones Initiate the Formation of Haustorium-like Structures in Castilleja.</title>
        <authorList>
            <person name="Buerger M."/>
            <person name="Peterson D."/>
            <person name="Chory J."/>
        </authorList>
    </citation>
    <scope>NUCLEOTIDE SEQUENCE [LARGE SCALE GENOMIC DNA]</scope>
</reference>
<protein>
    <recommendedName>
        <fullName evidence="1">F-box associated beta-propeller type 3 domain-containing protein</fullName>
    </recommendedName>
</protein>
<dbReference type="AlphaFoldDB" id="A0ABD3BQ83"/>
<name>A0ABD3BQ83_9LAMI</name>
<dbReference type="NCBIfam" id="TIGR01640">
    <property type="entry name" value="F_box_assoc_1"/>
    <property type="match status" value="1"/>
</dbReference>